<keyword evidence="6 7" id="KW-0472">Membrane</keyword>
<evidence type="ECO:0000256" key="4">
    <source>
        <dbReference type="ARBA" id="ARBA00023002"/>
    </source>
</evidence>
<dbReference type="Proteomes" id="UP001065174">
    <property type="component" value="Chromosome"/>
</dbReference>
<protein>
    <submittedName>
        <fullName evidence="9">Sterol desaturase family protein</fullName>
    </submittedName>
</protein>
<evidence type="ECO:0000256" key="2">
    <source>
        <dbReference type="ARBA" id="ARBA00022692"/>
    </source>
</evidence>
<reference evidence="9" key="1">
    <citation type="submission" date="2022-09" db="EMBL/GenBank/DDBJ databases">
        <title>Comparative genomics and taxonomic characterization of three novel marine species of genus Reichenbachiella exhibiting antioxidant and polysaccharide degradation activities.</title>
        <authorList>
            <person name="Muhammad N."/>
            <person name="Lee Y.-J."/>
            <person name="Ko J."/>
            <person name="Kim S.-G."/>
        </authorList>
    </citation>
    <scope>NUCLEOTIDE SEQUENCE</scope>
    <source>
        <strain evidence="9">BKB1-1</strain>
    </source>
</reference>
<evidence type="ECO:0000256" key="3">
    <source>
        <dbReference type="ARBA" id="ARBA00022989"/>
    </source>
</evidence>
<evidence type="ECO:0000256" key="6">
    <source>
        <dbReference type="ARBA" id="ARBA00023136"/>
    </source>
</evidence>
<dbReference type="PANTHER" id="PTHR21624">
    <property type="entry name" value="STEROL DESATURASE-RELATED PROTEIN"/>
    <property type="match status" value="1"/>
</dbReference>
<dbReference type="EMBL" id="CP106679">
    <property type="protein sequence ID" value="UXP32660.1"/>
    <property type="molecule type" value="Genomic_DNA"/>
</dbReference>
<dbReference type="PANTHER" id="PTHR21624:SF1">
    <property type="entry name" value="ALKYLGLYCEROL MONOOXYGENASE"/>
    <property type="match status" value="1"/>
</dbReference>
<dbReference type="InterPro" id="IPR006694">
    <property type="entry name" value="Fatty_acid_hydroxylase"/>
</dbReference>
<evidence type="ECO:0000259" key="8">
    <source>
        <dbReference type="Pfam" id="PF04116"/>
    </source>
</evidence>
<keyword evidence="3 7" id="KW-1133">Transmembrane helix</keyword>
<evidence type="ECO:0000313" key="10">
    <source>
        <dbReference type="Proteomes" id="UP001065174"/>
    </source>
</evidence>
<comment type="subcellular location">
    <subcellularLocation>
        <location evidence="1">Endomembrane system</location>
        <topology evidence="1">Multi-pass membrane protein</topology>
    </subcellularLocation>
</comment>
<keyword evidence="10" id="KW-1185">Reference proteome</keyword>
<organism evidence="9 10">
    <name type="scientific">Reichenbachiella agarivorans</name>
    <dbReference type="NCBI Taxonomy" id="2979464"/>
    <lineage>
        <taxon>Bacteria</taxon>
        <taxon>Pseudomonadati</taxon>
        <taxon>Bacteroidota</taxon>
        <taxon>Cytophagia</taxon>
        <taxon>Cytophagales</taxon>
        <taxon>Reichenbachiellaceae</taxon>
        <taxon>Reichenbachiella</taxon>
    </lineage>
</organism>
<keyword evidence="5" id="KW-0443">Lipid metabolism</keyword>
<dbReference type="InterPro" id="IPR051689">
    <property type="entry name" value="Sterol_desaturase/TMEM195"/>
</dbReference>
<feature type="domain" description="Fatty acid hydroxylase" evidence="8">
    <location>
        <begin position="65"/>
        <end position="200"/>
    </location>
</feature>
<sequence length="255" mass="29968">MKRLLVLDNSAKNDWTGFVFRYTMINEILGYGLLLGVALFIPKEIRFYFGFDLIRLIPYSLIQVIVVFVLIDFLDYWVHRIEHTSTVLWEMHKMHHAPNRFNIISGLRTNPISDVSIKRILYALPLAIAGSPVETYIGVQLIRNIMLSLQHSELKWNLGWIGKYLLISPMAHRIHHSVEREHFNKNLGTIFVWWDKFFGTWYEPQCDYVPEIGVEGDELNHPNYLVNIYRSTMASLEKLLAEINNYWRAQSVRSN</sequence>
<dbReference type="Pfam" id="PF04116">
    <property type="entry name" value="FA_hydroxylase"/>
    <property type="match status" value="1"/>
</dbReference>
<feature type="transmembrane region" description="Helical" evidence="7">
    <location>
        <begin position="53"/>
        <end position="78"/>
    </location>
</feature>
<evidence type="ECO:0000256" key="5">
    <source>
        <dbReference type="ARBA" id="ARBA00023098"/>
    </source>
</evidence>
<name>A0ABY6CQ63_9BACT</name>
<proteinExistence type="predicted"/>
<accession>A0ABY6CQ63</accession>
<evidence type="ECO:0000256" key="7">
    <source>
        <dbReference type="SAM" id="Phobius"/>
    </source>
</evidence>
<dbReference type="RefSeq" id="WP_262310095.1">
    <property type="nucleotide sequence ID" value="NZ_CP106679.1"/>
</dbReference>
<gene>
    <name evidence="9" type="ORF">N6H18_01585</name>
</gene>
<evidence type="ECO:0000313" key="9">
    <source>
        <dbReference type="EMBL" id="UXP32660.1"/>
    </source>
</evidence>
<keyword evidence="4" id="KW-0560">Oxidoreductase</keyword>
<evidence type="ECO:0000256" key="1">
    <source>
        <dbReference type="ARBA" id="ARBA00004127"/>
    </source>
</evidence>
<feature type="transmembrane region" description="Helical" evidence="7">
    <location>
        <begin position="20"/>
        <end position="41"/>
    </location>
</feature>
<keyword evidence="2 7" id="KW-0812">Transmembrane</keyword>